<dbReference type="InterPro" id="IPR001214">
    <property type="entry name" value="SET_dom"/>
</dbReference>
<dbReference type="Gene3D" id="3.90.1410.10">
    <property type="entry name" value="set domain protein methyltransferase, domain 1"/>
    <property type="match status" value="1"/>
</dbReference>
<accession>A0ABQ5S706</accession>
<name>A0ABQ5S706_9CHLO</name>
<dbReference type="SUPFAM" id="SSF82199">
    <property type="entry name" value="SET domain"/>
    <property type="match status" value="1"/>
</dbReference>
<feature type="domain" description="SET" evidence="2">
    <location>
        <begin position="103"/>
        <end position="423"/>
    </location>
</feature>
<dbReference type="InterPro" id="IPR046341">
    <property type="entry name" value="SET_dom_sf"/>
</dbReference>
<keyword evidence="4" id="KW-1185">Reference proteome</keyword>
<dbReference type="EMBL" id="BSDZ01000025">
    <property type="protein sequence ID" value="GLI65702.1"/>
    <property type="molecule type" value="Genomic_DNA"/>
</dbReference>
<evidence type="ECO:0000259" key="2">
    <source>
        <dbReference type="PROSITE" id="PS50280"/>
    </source>
</evidence>
<evidence type="ECO:0000313" key="3">
    <source>
        <dbReference type="EMBL" id="GLI65702.1"/>
    </source>
</evidence>
<feature type="compositionally biased region" description="Polar residues" evidence="1">
    <location>
        <begin position="334"/>
        <end position="350"/>
    </location>
</feature>
<dbReference type="PANTHER" id="PTHR13271">
    <property type="entry name" value="UNCHARACTERIZED PUTATIVE METHYLTRANSFERASE"/>
    <property type="match status" value="1"/>
</dbReference>
<organism evidence="3 4">
    <name type="scientific">Volvox africanus</name>
    <dbReference type="NCBI Taxonomy" id="51714"/>
    <lineage>
        <taxon>Eukaryota</taxon>
        <taxon>Viridiplantae</taxon>
        <taxon>Chlorophyta</taxon>
        <taxon>core chlorophytes</taxon>
        <taxon>Chlorophyceae</taxon>
        <taxon>CS clade</taxon>
        <taxon>Chlamydomonadales</taxon>
        <taxon>Volvocaceae</taxon>
        <taxon>Volvox</taxon>
    </lineage>
</organism>
<sequence>MPLLGKHHNPFFILGRKSARHRSAQPKHARAGRAPVACLAATQQALSLPTVLEESRGECLLQARIGLGERGRGLFFAPFDAPPSDDCGTQDIMATQTPNQQQEPAVLLRVPLSCGLTLVTGGGPQDLQRELLCEWQSYQGLRLPSQLAALLEATERPPALRLAAWLLWASQVAPAEVEAGGSEKEGEGGVNGGGQAPNECPGDDATSSGDKASCPQPSPQQPSLRPPSQSLAPVPSSRPHLLSEYARHIMPPPNAAASLLRLADDQERRLPGDARAALRGVRMQVKSYISELRHLGLDWGLSEATLWWAFDMVSSRSFAARAALPTPQGPTDPISASYNPSPRSNLTGNPSFADAASRPPSALVKLALYVPWACLLNHDSSPNASFEADLGKRRFQVMQRSSGFSFLTTKSLVPGEELCISYGEDLDNVQLAVRYGFCTPGNTNDRLPMPPELVAVARGLRRQMLCSAAEQVADDLSRNVVDGAEGSLQQRRSRVFSAMASLLDPVVISQGSRSMDGFLQGPVAFPLGALLSWSENAHSCTKEREVKIHGDDLQSGLVSILPLSVQMPLGSLCLDALREERKFMATSLHKILQIYCNAAASWH</sequence>
<evidence type="ECO:0000256" key="1">
    <source>
        <dbReference type="SAM" id="MobiDB-lite"/>
    </source>
</evidence>
<comment type="caution">
    <text evidence="3">The sequence shown here is derived from an EMBL/GenBank/DDBJ whole genome shotgun (WGS) entry which is preliminary data.</text>
</comment>
<feature type="compositionally biased region" description="Low complexity" evidence="1">
    <location>
        <begin position="221"/>
        <end position="233"/>
    </location>
</feature>
<dbReference type="CDD" id="cd10527">
    <property type="entry name" value="SET_LSMT"/>
    <property type="match status" value="1"/>
</dbReference>
<dbReference type="Pfam" id="PF00856">
    <property type="entry name" value="SET"/>
    <property type="match status" value="1"/>
</dbReference>
<dbReference type="PROSITE" id="PS50280">
    <property type="entry name" value="SET"/>
    <property type="match status" value="1"/>
</dbReference>
<protein>
    <recommendedName>
        <fullName evidence="2">SET domain-containing protein</fullName>
    </recommendedName>
</protein>
<dbReference type="InterPro" id="IPR050600">
    <property type="entry name" value="SETD3_SETD6_MTase"/>
</dbReference>
<dbReference type="Proteomes" id="UP001165090">
    <property type="component" value="Unassembled WGS sequence"/>
</dbReference>
<reference evidence="3 4" key="1">
    <citation type="journal article" date="2023" name="IScience">
        <title>Expanded male sex-determining region conserved during the evolution of homothallism in the green alga Volvox.</title>
        <authorList>
            <person name="Yamamoto K."/>
            <person name="Matsuzaki R."/>
            <person name="Mahakham W."/>
            <person name="Heman W."/>
            <person name="Sekimoto H."/>
            <person name="Kawachi M."/>
            <person name="Minakuchi Y."/>
            <person name="Toyoda A."/>
            <person name="Nozaki H."/>
        </authorList>
    </citation>
    <scope>NUCLEOTIDE SEQUENCE [LARGE SCALE GENOMIC DNA]</scope>
    <source>
        <strain evidence="3 4">NIES-4468</strain>
    </source>
</reference>
<feature type="region of interest" description="Disordered" evidence="1">
    <location>
        <begin position="178"/>
        <end position="237"/>
    </location>
</feature>
<evidence type="ECO:0000313" key="4">
    <source>
        <dbReference type="Proteomes" id="UP001165090"/>
    </source>
</evidence>
<feature type="region of interest" description="Disordered" evidence="1">
    <location>
        <begin position="324"/>
        <end position="353"/>
    </location>
</feature>
<dbReference type="PANTHER" id="PTHR13271:SF154">
    <property type="entry name" value="GRIP DOMAIN-CONTAINING PROTEIN"/>
    <property type="match status" value="1"/>
</dbReference>
<gene>
    <name evidence="3" type="ORF">VaNZ11_009213</name>
</gene>
<proteinExistence type="predicted"/>